<keyword evidence="4 7" id="KW-0812">Transmembrane</keyword>
<evidence type="ECO:0000256" key="2">
    <source>
        <dbReference type="ARBA" id="ARBA00022448"/>
    </source>
</evidence>
<organism evidence="9 10">
    <name type="scientific">Dietzia maris</name>
    <dbReference type="NCBI Taxonomy" id="37915"/>
    <lineage>
        <taxon>Bacteria</taxon>
        <taxon>Bacillati</taxon>
        <taxon>Actinomycetota</taxon>
        <taxon>Actinomycetes</taxon>
        <taxon>Mycobacteriales</taxon>
        <taxon>Dietziaceae</taxon>
        <taxon>Dietzia</taxon>
    </lineage>
</organism>
<comment type="caution">
    <text evidence="9">The sequence shown here is derived from an EMBL/GenBank/DDBJ whole genome shotgun (WGS) entry which is preliminary data.</text>
</comment>
<evidence type="ECO:0000259" key="8">
    <source>
        <dbReference type="Pfam" id="PF02687"/>
    </source>
</evidence>
<feature type="domain" description="ABC3 transporter permease C-terminal" evidence="8">
    <location>
        <begin position="255"/>
        <end position="367"/>
    </location>
</feature>
<keyword evidence="5 7" id="KW-1133">Transmembrane helix</keyword>
<evidence type="ECO:0000313" key="10">
    <source>
        <dbReference type="Proteomes" id="UP001185873"/>
    </source>
</evidence>
<feature type="transmembrane region" description="Helical" evidence="7">
    <location>
        <begin position="15"/>
        <end position="40"/>
    </location>
</feature>
<evidence type="ECO:0000256" key="6">
    <source>
        <dbReference type="ARBA" id="ARBA00023136"/>
    </source>
</evidence>
<dbReference type="RefSeq" id="WP_317470853.1">
    <property type="nucleotide sequence ID" value="NZ_JAWLKJ010000003.1"/>
</dbReference>
<dbReference type="GO" id="GO:0005886">
    <property type="term" value="C:plasma membrane"/>
    <property type="evidence" value="ECO:0007669"/>
    <property type="project" value="UniProtKB-SubCell"/>
</dbReference>
<feature type="transmembrane region" description="Helical" evidence="7">
    <location>
        <begin position="296"/>
        <end position="320"/>
    </location>
</feature>
<dbReference type="PANTHER" id="PTHR43738">
    <property type="entry name" value="ABC TRANSPORTER, MEMBRANE PROTEIN"/>
    <property type="match status" value="1"/>
</dbReference>
<comment type="subcellular location">
    <subcellularLocation>
        <location evidence="1">Cell membrane</location>
        <topology evidence="1">Multi-pass membrane protein</topology>
    </subcellularLocation>
</comment>
<dbReference type="Pfam" id="PF02687">
    <property type="entry name" value="FtsX"/>
    <property type="match status" value="1"/>
</dbReference>
<keyword evidence="6 7" id="KW-0472">Membrane</keyword>
<dbReference type="InterPro" id="IPR003838">
    <property type="entry name" value="ABC3_permease_C"/>
</dbReference>
<feature type="transmembrane region" description="Helical" evidence="7">
    <location>
        <begin position="340"/>
        <end position="360"/>
    </location>
</feature>
<evidence type="ECO:0000256" key="7">
    <source>
        <dbReference type="SAM" id="Phobius"/>
    </source>
</evidence>
<name>A0AAE4QZQ5_9ACTN</name>
<feature type="transmembrane region" description="Helical" evidence="7">
    <location>
        <begin position="255"/>
        <end position="275"/>
    </location>
</feature>
<reference evidence="9" key="1">
    <citation type="submission" date="2023-10" db="EMBL/GenBank/DDBJ databases">
        <title>Development of a sustainable strategy for remediation of hydrocarbon-contaminated territories based on the waste exchange concept.</title>
        <authorList>
            <person name="Krivoruchko A."/>
        </authorList>
    </citation>
    <scope>NUCLEOTIDE SEQUENCE</scope>
    <source>
        <strain evidence="9">IEGM 1175</strain>
    </source>
</reference>
<evidence type="ECO:0000256" key="4">
    <source>
        <dbReference type="ARBA" id="ARBA00022692"/>
    </source>
</evidence>
<sequence length="375" mass="38476">MFLAWRELLHARSRFALMGSVVALISVLMVLLAGLTSGLVNDGVSGLQRMPVQAVAFAPETKTDSAFTRSVVGPDQVEAWSAQPDVEIATPMGLSIINAKSSAGTPVDLTLIGADPDGPLVPAAAEGRTPTADGEILVSSTAAENVSIGDTVTVDRLEIPLTVVGIAADQHTFGHVDMAFTTLTTWQDVNSGTRFGEEPRAGAREEYSVVAIAGVDGQTPDLAAGDAVADTSARPMEEAYNASPGYQAETTTMSMITWFLYAISALVVGAFFAILTVQRSREIAVLRAMGASTGKLLIDAVGQALILLVAAIAVGVAIGVGLGSLLVGTGMPFALEAGPIALGAALLLVLGLIGATLATVRISSVDPHSALGENR</sequence>
<keyword evidence="2" id="KW-0813">Transport</keyword>
<proteinExistence type="predicted"/>
<dbReference type="AlphaFoldDB" id="A0AAE4QZQ5"/>
<dbReference type="Proteomes" id="UP001185873">
    <property type="component" value="Unassembled WGS sequence"/>
</dbReference>
<protein>
    <submittedName>
        <fullName evidence="9">ABC transporter permease</fullName>
    </submittedName>
</protein>
<evidence type="ECO:0000256" key="1">
    <source>
        <dbReference type="ARBA" id="ARBA00004651"/>
    </source>
</evidence>
<gene>
    <name evidence="9" type="ORF">R3P82_14810</name>
</gene>
<dbReference type="EMBL" id="JAWLKJ010000003">
    <property type="protein sequence ID" value="MDV6300377.1"/>
    <property type="molecule type" value="Genomic_DNA"/>
</dbReference>
<evidence type="ECO:0000313" key="9">
    <source>
        <dbReference type="EMBL" id="MDV6300377.1"/>
    </source>
</evidence>
<keyword evidence="3" id="KW-1003">Cell membrane</keyword>
<evidence type="ECO:0000256" key="5">
    <source>
        <dbReference type="ARBA" id="ARBA00022989"/>
    </source>
</evidence>
<dbReference type="PANTHER" id="PTHR43738:SF1">
    <property type="entry name" value="HEMIN TRANSPORT SYSTEM PERMEASE PROTEIN HRTB-RELATED"/>
    <property type="match status" value="1"/>
</dbReference>
<evidence type="ECO:0000256" key="3">
    <source>
        <dbReference type="ARBA" id="ARBA00022475"/>
    </source>
</evidence>
<dbReference type="InterPro" id="IPR051125">
    <property type="entry name" value="ABC-4/HrtB_transporter"/>
</dbReference>
<accession>A0AAE4QZQ5</accession>